<evidence type="ECO:0000256" key="2">
    <source>
        <dbReference type="SAM" id="MobiDB-lite"/>
    </source>
</evidence>
<dbReference type="EMBL" id="BKCJ010004922">
    <property type="protein sequence ID" value="GEU63862.1"/>
    <property type="molecule type" value="Genomic_DNA"/>
</dbReference>
<name>A0A6L2LTT1_TANCI</name>
<feature type="coiled-coil region" evidence="1">
    <location>
        <begin position="251"/>
        <end position="285"/>
    </location>
</feature>
<reference evidence="3" key="1">
    <citation type="journal article" date="2019" name="Sci. Rep.">
        <title>Draft genome of Tanacetum cinerariifolium, the natural source of mosquito coil.</title>
        <authorList>
            <person name="Yamashiro T."/>
            <person name="Shiraishi A."/>
            <person name="Satake H."/>
            <person name="Nakayama K."/>
        </authorList>
    </citation>
    <scope>NUCLEOTIDE SEQUENCE</scope>
</reference>
<gene>
    <name evidence="3" type="ORF">Tci_035840</name>
</gene>
<proteinExistence type="predicted"/>
<evidence type="ECO:0000313" key="3">
    <source>
        <dbReference type="EMBL" id="GEU63862.1"/>
    </source>
</evidence>
<comment type="caution">
    <text evidence="3">The sequence shown here is derived from an EMBL/GenBank/DDBJ whole genome shotgun (WGS) entry which is preliminary data.</text>
</comment>
<keyword evidence="1" id="KW-0175">Coiled coil</keyword>
<feature type="region of interest" description="Disordered" evidence="2">
    <location>
        <begin position="650"/>
        <end position="675"/>
    </location>
</feature>
<dbReference type="AlphaFoldDB" id="A0A6L2LTT1"/>
<feature type="compositionally biased region" description="Acidic residues" evidence="2">
    <location>
        <begin position="650"/>
        <end position="659"/>
    </location>
</feature>
<sequence length="695" mass="80170">MIFDGMLRNLDNVSGKFLMYLRFIQTFLDKQLDGLPTHMKKYDGSFHTKKVFANMKRIGKRFSGKETPLFPTMVGPNQVQIEDELKRTKTAQQTKIVGLERRVKKLEKKHMSRNHKLKRLYKVGLTARVISSSNDEALDKEDTSKQGRIDKIDADEDIALVSTHDYIVQDEGIEDVGEEEVVTNIKMIVDAAQVTTVIADIPISAAETIVTTAPTITAESTKTNVKAQDKGKGKAKLIEEPEMPKKRKHQIRADEELAVKLQAKNDEEERVAKEKAQQVEKRKREFFAAKRTEEKRNRPLTKAQQRSLMCTYLKNMDGWKPRALKNKSFAEIQELFNKAMKRINNFVDFRTELVEEKRSKKQKVENDKESEELKKFLEIIPDDGDDVTIDATPLSTKSPTIVDYKIYKEGKKSYCQNFRVEAKVKNWKIFDSCGVHCVTMQLIPYYLLVEKMCPITHYTLNQMFNNVKLQVDYECEMAYELLRLITRKRPRSTRGQSSTSQEISMEEKIQRFRVFENGVHQLNYDTLTRRPIHSGDVIDWEFLARQNLDQAFFDSISTDPFFVPQWGSLFHVNEPIYRELGARDKNLIYGGMFVTRIARSFGLLTNEIRDALSIEPSPHVFKKKLLISVGFIMELQNGICVWPATQAVEEEDEAEEEAGGDACNEGAGGSADMYRNMSQGDWQVRQARWMDQQNE</sequence>
<organism evidence="3">
    <name type="scientific">Tanacetum cinerariifolium</name>
    <name type="common">Dalmatian daisy</name>
    <name type="synonym">Chrysanthemum cinerariifolium</name>
    <dbReference type="NCBI Taxonomy" id="118510"/>
    <lineage>
        <taxon>Eukaryota</taxon>
        <taxon>Viridiplantae</taxon>
        <taxon>Streptophyta</taxon>
        <taxon>Embryophyta</taxon>
        <taxon>Tracheophyta</taxon>
        <taxon>Spermatophyta</taxon>
        <taxon>Magnoliopsida</taxon>
        <taxon>eudicotyledons</taxon>
        <taxon>Gunneridae</taxon>
        <taxon>Pentapetalae</taxon>
        <taxon>asterids</taxon>
        <taxon>campanulids</taxon>
        <taxon>Asterales</taxon>
        <taxon>Asteraceae</taxon>
        <taxon>Asteroideae</taxon>
        <taxon>Anthemideae</taxon>
        <taxon>Anthemidinae</taxon>
        <taxon>Tanacetum</taxon>
    </lineage>
</organism>
<evidence type="ECO:0000256" key="1">
    <source>
        <dbReference type="SAM" id="Coils"/>
    </source>
</evidence>
<protein>
    <submittedName>
        <fullName evidence="3">Uncharacterized protein</fullName>
    </submittedName>
</protein>
<accession>A0A6L2LTT1</accession>